<dbReference type="EMBL" id="BGPR01004083">
    <property type="protein sequence ID" value="GBM95710.1"/>
    <property type="molecule type" value="Genomic_DNA"/>
</dbReference>
<accession>A0A4Y2K049</accession>
<gene>
    <name evidence="1" type="ORF">AVEN_33940_1</name>
</gene>
<keyword evidence="2" id="KW-1185">Reference proteome</keyword>
<dbReference type="AlphaFoldDB" id="A0A4Y2K049"/>
<comment type="caution">
    <text evidence="1">The sequence shown here is derived from an EMBL/GenBank/DDBJ whole genome shotgun (WGS) entry which is preliminary data.</text>
</comment>
<dbReference type="Proteomes" id="UP000499080">
    <property type="component" value="Unassembled WGS sequence"/>
</dbReference>
<sequence length="104" mass="11995">MASGGLDALSFNDRDQHLRIIPRQPIDGLWRGDEVNLMLRNGTSTCEMQIRRLISTCTKHFHSSCNCPIRQLTGHRPRVIRDNIKMHFCHGQPRFESTSTDHLL</sequence>
<name>A0A4Y2K049_ARAVE</name>
<reference evidence="1 2" key="1">
    <citation type="journal article" date="2019" name="Sci. Rep.">
        <title>Orb-weaving spider Araneus ventricosus genome elucidates the spidroin gene catalogue.</title>
        <authorList>
            <person name="Kono N."/>
            <person name="Nakamura H."/>
            <person name="Ohtoshi R."/>
            <person name="Moran D.A.P."/>
            <person name="Shinohara A."/>
            <person name="Yoshida Y."/>
            <person name="Fujiwara M."/>
            <person name="Mori M."/>
            <person name="Tomita M."/>
            <person name="Arakawa K."/>
        </authorList>
    </citation>
    <scope>NUCLEOTIDE SEQUENCE [LARGE SCALE GENOMIC DNA]</scope>
</reference>
<organism evidence="1 2">
    <name type="scientific">Araneus ventricosus</name>
    <name type="common">Orbweaver spider</name>
    <name type="synonym">Epeira ventricosa</name>
    <dbReference type="NCBI Taxonomy" id="182803"/>
    <lineage>
        <taxon>Eukaryota</taxon>
        <taxon>Metazoa</taxon>
        <taxon>Ecdysozoa</taxon>
        <taxon>Arthropoda</taxon>
        <taxon>Chelicerata</taxon>
        <taxon>Arachnida</taxon>
        <taxon>Araneae</taxon>
        <taxon>Araneomorphae</taxon>
        <taxon>Entelegynae</taxon>
        <taxon>Araneoidea</taxon>
        <taxon>Araneidae</taxon>
        <taxon>Araneus</taxon>
    </lineage>
</organism>
<proteinExistence type="predicted"/>
<protein>
    <submittedName>
        <fullName evidence="1">Uncharacterized protein</fullName>
    </submittedName>
</protein>
<evidence type="ECO:0000313" key="2">
    <source>
        <dbReference type="Proteomes" id="UP000499080"/>
    </source>
</evidence>
<evidence type="ECO:0000313" key="1">
    <source>
        <dbReference type="EMBL" id="GBM95710.1"/>
    </source>
</evidence>